<accession>A0AAJ5UHU5</accession>
<dbReference type="Pfam" id="PF25209">
    <property type="entry name" value="Phage_capsid_4"/>
    <property type="match status" value="1"/>
</dbReference>
<keyword evidence="3 8" id="KW-0645">Protease</keyword>
<dbReference type="SUPFAM" id="SSF52096">
    <property type="entry name" value="ClpP/crotonase"/>
    <property type="match status" value="1"/>
</dbReference>
<feature type="compositionally biased region" description="Low complexity" evidence="7">
    <location>
        <begin position="304"/>
        <end position="317"/>
    </location>
</feature>
<dbReference type="GO" id="GO:0051117">
    <property type="term" value="F:ATPase binding"/>
    <property type="evidence" value="ECO:0007669"/>
    <property type="project" value="TreeGrafter"/>
</dbReference>
<reference evidence="8" key="1">
    <citation type="journal article" date="2022" name="Phytopathology">
        <title>Complete circularized genome resources of seven strains of Xylella fastidiosa subsp. fastidiosa using hybrid assembly reveals unknown plasmids.</title>
        <authorList>
            <person name="Velasco-Amo M.D.P."/>
            <person name="Arias-Giraldo L.F.F."/>
            <person name="Ecija M.R."/>
            <person name="De La Fuente L."/>
            <person name="Marco-Noales E."/>
            <person name="Moralejo E."/>
            <person name="Navas-Cort J.A."/>
            <person name="Landa B.B."/>
        </authorList>
    </citation>
    <scope>NUCLEOTIDE SEQUENCE</scope>
    <source>
        <strain evidence="8">CFBP8073</strain>
    </source>
</reference>
<keyword evidence="4" id="KW-0378">Hydrolase</keyword>
<dbReference type="Pfam" id="PF00574">
    <property type="entry name" value="CLP_protease"/>
    <property type="match status" value="1"/>
</dbReference>
<dbReference type="CDD" id="cd07016">
    <property type="entry name" value="S14_ClpP_1"/>
    <property type="match status" value="1"/>
</dbReference>
<dbReference type="NCBIfam" id="NF045542">
    <property type="entry name" value="Clp_rel_HeadMat"/>
    <property type="match status" value="1"/>
</dbReference>
<feature type="region of interest" description="Disordered" evidence="7">
    <location>
        <begin position="290"/>
        <end position="333"/>
    </location>
</feature>
<keyword evidence="2" id="KW-0963">Cytoplasm</keyword>
<dbReference type="GO" id="GO:0004176">
    <property type="term" value="F:ATP-dependent peptidase activity"/>
    <property type="evidence" value="ECO:0007669"/>
    <property type="project" value="InterPro"/>
</dbReference>
<dbReference type="GO" id="GO:0009368">
    <property type="term" value="C:endopeptidase Clp complex"/>
    <property type="evidence" value="ECO:0007669"/>
    <property type="project" value="TreeGrafter"/>
</dbReference>
<evidence type="ECO:0000256" key="2">
    <source>
        <dbReference type="ARBA" id="ARBA00022490"/>
    </source>
</evidence>
<feature type="compositionally biased region" description="Pro residues" evidence="7">
    <location>
        <begin position="293"/>
        <end position="303"/>
    </location>
</feature>
<sequence length="798" mass="85789">MTSTAHPTHRLADTLDPMTGAPMPPQARPPSVVALHTSNPKQAELLLYGPIGDDFWEEGVTAASLIAQLSTVTAPLIHVRINSNGGVVSDGLAIYNALTAHPATIHVTIDGVAASIASLIAQAGTTRRVYPNSLMMIHGPQTGGWGFAEDLRHTAAMLDTMAAAMHTAYTTGATHPEAIRRMLNDGHDHWLTAQDMIAAGLADTIIDLASQHTPAATPAATATAAALLSYLQAIATHPQDTITTALRHHIQATVTPSAFACLCSTQQHALITHIEDPTMKHHLNVILAQAGTTPPPSLTPPALSPQTGHTPSPSQGTTPPPPSTQGSASNDDPLTALEARNARIRDVFAAFADVPGVHDLEASCLANPRLSVEHAQAQLLQRLPGGAGPLAATPRHGIHHLHLVQDEHTTRRQRVADGILARAGILTGSEADAARQDNPAAVDALWTLAERSLNATGTKTHGWDRVEVSKKALAESTGDFPMILENVMHKMLLTAYRLQSYTWMRFCATGSLSDYRPHHRYHMGSFSDLKKVNEDGEYENGVLSDAEKETIQGVSKGRILQITPEVLVNDELSAFSRPTRYLAQAAARTIEKDVYALLALNAGNGPRMSDGRPLFHVNHRNILTAAAMSVESIDAARQLMGRQMDVGGNDFLDIVPALWLGPLSLGSKARELNAQEYNDEAGKQQRKPNVVRGLFSDVVDSPRLNENAWYTFADPALEPVIEVAFLNGVQTPTLEQASNFRTGGVSWKGYTLAQLRAFSQAAGRAAARRQRDAAITLRAAQYAQSDFERYIAAMEKDL</sequence>
<feature type="region of interest" description="Disordered" evidence="7">
    <location>
        <begin position="1"/>
        <end position="31"/>
    </location>
</feature>
<evidence type="ECO:0000256" key="7">
    <source>
        <dbReference type="SAM" id="MobiDB-lite"/>
    </source>
</evidence>
<dbReference type="GO" id="GO:0004252">
    <property type="term" value="F:serine-type endopeptidase activity"/>
    <property type="evidence" value="ECO:0007669"/>
    <property type="project" value="InterPro"/>
</dbReference>
<evidence type="ECO:0000313" key="9">
    <source>
        <dbReference type="Proteomes" id="UP001211513"/>
    </source>
</evidence>
<dbReference type="PANTHER" id="PTHR10381">
    <property type="entry name" value="ATP-DEPENDENT CLP PROTEASE PROTEOLYTIC SUBUNIT"/>
    <property type="match status" value="1"/>
</dbReference>
<dbReference type="PRINTS" id="PR00127">
    <property type="entry name" value="CLPPROTEASEP"/>
</dbReference>
<dbReference type="NCBIfam" id="NF045540">
    <property type="entry name" value="scaf_prot_MCP1"/>
    <property type="match status" value="1"/>
</dbReference>
<dbReference type="InterPro" id="IPR001907">
    <property type="entry name" value="ClpP"/>
</dbReference>
<comment type="similarity">
    <text evidence="1 6">Belongs to the peptidase S14 family.</text>
</comment>
<organism evidence="8 9">
    <name type="scientific">Xylella fastidiosa subsp. fastidiosa</name>
    <dbReference type="NCBI Taxonomy" id="644356"/>
    <lineage>
        <taxon>Bacteria</taxon>
        <taxon>Pseudomonadati</taxon>
        <taxon>Pseudomonadota</taxon>
        <taxon>Gammaproteobacteria</taxon>
        <taxon>Lysobacterales</taxon>
        <taxon>Lysobacteraceae</taxon>
        <taxon>Xylella</taxon>
    </lineage>
</organism>
<keyword evidence="5" id="KW-0720">Serine protease</keyword>
<dbReference type="Proteomes" id="UP001211513">
    <property type="component" value="Chromosome"/>
</dbReference>
<dbReference type="EMBL" id="CP109886">
    <property type="protein sequence ID" value="WCF27732.1"/>
    <property type="molecule type" value="Genomic_DNA"/>
</dbReference>
<dbReference type="InterPro" id="IPR029045">
    <property type="entry name" value="ClpP/crotonase-like_dom_sf"/>
</dbReference>
<evidence type="ECO:0000256" key="6">
    <source>
        <dbReference type="RuleBase" id="RU003567"/>
    </source>
</evidence>
<evidence type="ECO:0000256" key="4">
    <source>
        <dbReference type="ARBA" id="ARBA00022801"/>
    </source>
</evidence>
<dbReference type="Gene3D" id="3.90.226.10">
    <property type="entry name" value="2-enoyl-CoA Hydratase, Chain A, domain 1"/>
    <property type="match status" value="1"/>
</dbReference>
<evidence type="ECO:0000256" key="1">
    <source>
        <dbReference type="ARBA" id="ARBA00007039"/>
    </source>
</evidence>
<evidence type="ECO:0000313" key="8">
    <source>
        <dbReference type="EMBL" id="WCF27732.1"/>
    </source>
</evidence>
<evidence type="ECO:0000256" key="3">
    <source>
        <dbReference type="ARBA" id="ARBA00022670"/>
    </source>
</evidence>
<dbReference type="InterPro" id="IPR023562">
    <property type="entry name" value="ClpP/TepA"/>
</dbReference>
<dbReference type="GO" id="GO:0006515">
    <property type="term" value="P:protein quality control for misfolded or incompletely synthesized proteins"/>
    <property type="evidence" value="ECO:0007669"/>
    <property type="project" value="TreeGrafter"/>
</dbReference>
<reference evidence="8" key="2">
    <citation type="submission" date="2022-10" db="EMBL/GenBank/DDBJ databases">
        <authorList>
            <person name="Landa B."/>
            <person name="Arias-Giraldo L.F."/>
            <person name="Roman-Ecija M."/>
            <person name="Velasco-Amo M.P."/>
            <person name="De La Fuente L."/>
            <person name="Marco-Noales E."/>
            <person name="Moralejo E."/>
        </authorList>
    </citation>
    <scope>NUCLEOTIDE SEQUENCE</scope>
    <source>
        <strain evidence="8">CFBP8073</strain>
    </source>
</reference>
<evidence type="ECO:0000256" key="5">
    <source>
        <dbReference type="ARBA" id="ARBA00022825"/>
    </source>
</evidence>
<dbReference type="RefSeq" id="WP_272141871.1">
    <property type="nucleotide sequence ID" value="NZ_CP109886.1"/>
</dbReference>
<protein>
    <recommendedName>
        <fullName evidence="6">ATP-dependent Clp protease proteolytic subunit</fullName>
    </recommendedName>
</protein>
<dbReference type="PANTHER" id="PTHR10381:SF70">
    <property type="entry name" value="ATP-DEPENDENT CLP PROTEASE PROTEOLYTIC SUBUNIT"/>
    <property type="match status" value="1"/>
</dbReference>
<name>A0AAJ5UHU5_XYLFS</name>
<dbReference type="AlphaFoldDB" id="A0AAJ5UHU5"/>
<proteinExistence type="inferred from homology"/>
<gene>
    <name evidence="8" type="ORF">OK117_08800</name>
</gene>